<organism evidence="4 5">
    <name type="scientific">Tanacetum coccineum</name>
    <dbReference type="NCBI Taxonomy" id="301880"/>
    <lineage>
        <taxon>Eukaryota</taxon>
        <taxon>Viridiplantae</taxon>
        <taxon>Streptophyta</taxon>
        <taxon>Embryophyta</taxon>
        <taxon>Tracheophyta</taxon>
        <taxon>Spermatophyta</taxon>
        <taxon>Magnoliopsida</taxon>
        <taxon>eudicotyledons</taxon>
        <taxon>Gunneridae</taxon>
        <taxon>Pentapetalae</taxon>
        <taxon>asterids</taxon>
        <taxon>campanulids</taxon>
        <taxon>Asterales</taxon>
        <taxon>Asteraceae</taxon>
        <taxon>Asteroideae</taxon>
        <taxon>Anthemideae</taxon>
        <taxon>Anthemidinae</taxon>
        <taxon>Tanacetum</taxon>
    </lineage>
</organism>
<feature type="domain" description="GAG-pre-integrase" evidence="2">
    <location>
        <begin position="119"/>
        <end position="169"/>
    </location>
</feature>
<feature type="domain" description="Retrovirus-related Pol polyprotein from transposon TNT 1-94-like beta-barrel" evidence="3">
    <location>
        <begin position="11"/>
        <end position="84"/>
    </location>
</feature>
<dbReference type="Pfam" id="PF13976">
    <property type="entry name" value="gag_pre-integrs"/>
    <property type="match status" value="1"/>
</dbReference>
<reference evidence="4" key="1">
    <citation type="journal article" date="2022" name="Int. J. Mol. Sci.">
        <title>Draft Genome of Tanacetum Coccineum: Genomic Comparison of Closely Related Tanacetum-Family Plants.</title>
        <authorList>
            <person name="Yamashiro T."/>
            <person name="Shiraishi A."/>
            <person name="Nakayama K."/>
            <person name="Satake H."/>
        </authorList>
    </citation>
    <scope>NUCLEOTIDE SEQUENCE</scope>
</reference>
<feature type="compositionally biased region" description="Basic and acidic residues" evidence="1">
    <location>
        <begin position="580"/>
        <end position="592"/>
    </location>
</feature>
<feature type="compositionally biased region" description="Basic and acidic residues" evidence="1">
    <location>
        <begin position="730"/>
        <end position="751"/>
    </location>
</feature>
<accession>A0ABQ5FC53</accession>
<feature type="compositionally biased region" description="Low complexity" evidence="1">
    <location>
        <begin position="343"/>
        <end position="354"/>
    </location>
</feature>
<evidence type="ECO:0000313" key="4">
    <source>
        <dbReference type="EMBL" id="GJT60991.1"/>
    </source>
</evidence>
<evidence type="ECO:0000256" key="1">
    <source>
        <dbReference type="SAM" id="MobiDB-lite"/>
    </source>
</evidence>
<feature type="compositionally biased region" description="Basic and acidic residues" evidence="1">
    <location>
        <begin position="598"/>
        <end position="609"/>
    </location>
</feature>
<evidence type="ECO:0000259" key="2">
    <source>
        <dbReference type="Pfam" id="PF13976"/>
    </source>
</evidence>
<dbReference type="Proteomes" id="UP001151760">
    <property type="component" value="Unassembled WGS sequence"/>
</dbReference>
<name>A0ABQ5FC53_9ASTR</name>
<feature type="region of interest" description="Disordered" evidence="1">
    <location>
        <begin position="730"/>
        <end position="789"/>
    </location>
</feature>
<feature type="region of interest" description="Disordered" evidence="1">
    <location>
        <begin position="337"/>
        <end position="425"/>
    </location>
</feature>
<dbReference type="InterPro" id="IPR054722">
    <property type="entry name" value="PolX-like_BBD"/>
</dbReference>
<feature type="compositionally biased region" description="Pro residues" evidence="1">
    <location>
        <begin position="355"/>
        <end position="398"/>
    </location>
</feature>
<keyword evidence="5" id="KW-1185">Reference proteome</keyword>
<dbReference type="Pfam" id="PF22936">
    <property type="entry name" value="Pol_BBD"/>
    <property type="match status" value="1"/>
</dbReference>
<comment type="caution">
    <text evidence="4">The sequence shown here is derived from an EMBL/GenBank/DDBJ whole genome shotgun (WGS) entry which is preliminary data.</text>
</comment>
<dbReference type="EMBL" id="BQNB010017249">
    <property type="protein sequence ID" value="GJT60991.1"/>
    <property type="molecule type" value="Genomic_DNA"/>
</dbReference>
<feature type="compositionally biased region" description="Polar residues" evidence="1">
    <location>
        <begin position="564"/>
        <end position="579"/>
    </location>
</feature>
<proteinExistence type="predicted"/>
<protein>
    <submittedName>
        <fullName evidence="4">Ribonuclease H-like domain-containing protein</fullName>
    </submittedName>
</protein>
<reference evidence="4" key="2">
    <citation type="submission" date="2022-01" db="EMBL/GenBank/DDBJ databases">
        <authorList>
            <person name="Yamashiro T."/>
            <person name="Shiraishi A."/>
            <person name="Satake H."/>
            <person name="Nakayama K."/>
        </authorList>
    </citation>
    <scope>NUCLEOTIDE SEQUENCE</scope>
</reference>
<sequence>MSNSQLNEKGFVDSGCSRHMSGNIAHLSDFKEFDGGYVTFGGGANGGRITGKGTIKTDKLDFENVYFVKELKFNLFSVSQMCDKKNCILFTDSECLVLSLNFKLPDENQILLKIPRQNNMYNFDMKNIVPKDGLTCLVAKATSEESMLWHRRLGHVNFKNINKLVKENLRSAKASTTENGDVKINATIDGHSLSITEGSLRRHLKLADQDGITSIPTIEIFEQLALMGYHTGSDKLTFQKGAFSPQWRFLIHNILQCLSPKKTAWEQFSINIAAAIICLATNRKFNFSRMIFEHMRHHLQQHTRIYPIPSLSMKVFNNMKRSTKGFSGQEVDLFPNMLDVNEPSTSPSRITSSPSPTPSPSPEPTPAHTPSPTQPSPTQPSPTQPSPTQPSPTQPSPTQPGIEHHLPTPHDSPLHVVHSHGSDEGSLKLQELMNLVTTLSDRIGVLEADLMKTKKTYSSAYTKLILRVKKLESQIKIGKARRQARVVLSEDEAFEDDSSKQGRKLSDEEVQEKASTDTEIFIQEVTPTEVIQDQEGSEKASDEVSTAGAKQGTASEEVPRVSTAEVNLSTAGGTVTYTRRSAEKRSRQDKGKAIMIEEEPKKKSKKDLEQERLSYAEAIRLEEQMNEEQRAQIARDEEIARQWDEEERKRAMDEAKTAKKIDWNDPSVIRYHTQKMKPKTVAQARRNMIKYLKNQGNYKIRDFKGMSYNDIRPIFEKVWDFNQNIEPMDAEHGSEKQQSPTKEKSPEKVVEEEIDTQEELKEAVKEPGAKRKKSIPRKTTRKRQKLEEDAEKDELKGFLDIVPREEAPIEIESISTKFPIVDWKTCVLTETFMYYQVFRGDGSSKNYKVLSEMLEDFDRLDVEELFRLVKERYVKDRKKTVKNGHENG</sequence>
<feature type="compositionally biased region" description="Basic residues" evidence="1">
    <location>
        <begin position="770"/>
        <end position="784"/>
    </location>
</feature>
<gene>
    <name evidence="4" type="ORF">Tco_1004524</name>
</gene>
<feature type="compositionally biased region" description="Basic and acidic residues" evidence="1">
    <location>
        <begin position="758"/>
        <end position="769"/>
    </location>
</feature>
<evidence type="ECO:0000313" key="5">
    <source>
        <dbReference type="Proteomes" id="UP001151760"/>
    </source>
</evidence>
<dbReference type="PANTHER" id="PTHR48148:SF2">
    <property type="entry name" value="PA14 DOMAIN-CONTAINING PROTEIN"/>
    <property type="match status" value="1"/>
</dbReference>
<dbReference type="PANTHER" id="PTHR48148">
    <property type="entry name" value="KERATINOCYTE PROLINE-RICH PROTEIN"/>
    <property type="match status" value="1"/>
</dbReference>
<feature type="compositionally biased region" description="Basic and acidic residues" evidence="1">
    <location>
        <begin position="497"/>
        <end position="516"/>
    </location>
</feature>
<feature type="region of interest" description="Disordered" evidence="1">
    <location>
        <begin position="491"/>
        <end position="609"/>
    </location>
</feature>
<dbReference type="InterPro" id="IPR025724">
    <property type="entry name" value="GAG-pre-integrase_dom"/>
</dbReference>
<evidence type="ECO:0000259" key="3">
    <source>
        <dbReference type="Pfam" id="PF22936"/>
    </source>
</evidence>